<proteinExistence type="predicted"/>
<gene>
    <name evidence="1" type="ORF">H2198_010008</name>
</gene>
<organism evidence="1 2">
    <name type="scientific">Neophaeococcomyces mojaviensis</name>
    <dbReference type="NCBI Taxonomy" id="3383035"/>
    <lineage>
        <taxon>Eukaryota</taxon>
        <taxon>Fungi</taxon>
        <taxon>Dikarya</taxon>
        <taxon>Ascomycota</taxon>
        <taxon>Pezizomycotina</taxon>
        <taxon>Eurotiomycetes</taxon>
        <taxon>Chaetothyriomycetidae</taxon>
        <taxon>Chaetothyriales</taxon>
        <taxon>Chaetothyriales incertae sedis</taxon>
        <taxon>Neophaeococcomyces</taxon>
    </lineage>
</organism>
<dbReference type="EMBL" id="JAPDRQ010000317">
    <property type="protein sequence ID" value="KAJ9650701.1"/>
    <property type="molecule type" value="Genomic_DNA"/>
</dbReference>
<keyword evidence="2" id="KW-1185">Reference proteome</keyword>
<accession>A0ACC2ZSU4</accession>
<comment type="caution">
    <text evidence="1">The sequence shown here is derived from an EMBL/GenBank/DDBJ whole genome shotgun (WGS) entry which is preliminary data.</text>
</comment>
<protein>
    <submittedName>
        <fullName evidence="1">Uncharacterized protein</fullName>
    </submittedName>
</protein>
<dbReference type="Proteomes" id="UP001172386">
    <property type="component" value="Unassembled WGS sequence"/>
</dbReference>
<reference evidence="1" key="1">
    <citation type="submission" date="2022-10" db="EMBL/GenBank/DDBJ databases">
        <title>Culturing micro-colonial fungi from biological soil crusts in the Mojave desert and describing Neophaeococcomyces mojavensis, and introducing the new genera and species Taxawa tesnikishii.</title>
        <authorList>
            <person name="Kurbessoian T."/>
            <person name="Stajich J.E."/>
        </authorList>
    </citation>
    <scope>NUCLEOTIDE SEQUENCE</scope>
    <source>
        <strain evidence="1">JES_112</strain>
    </source>
</reference>
<evidence type="ECO:0000313" key="2">
    <source>
        <dbReference type="Proteomes" id="UP001172386"/>
    </source>
</evidence>
<evidence type="ECO:0000313" key="1">
    <source>
        <dbReference type="EMBL" id="KAJ9650701.1"/>
    </source>
</evidence>
<sequence length="194" mass="20331">MLWKLLAVVALVVGGPAWAHDDGSAGTTESEAVPGVGRVDYQRLFEAVSEPGESLDAFAQRIGPRLRAYSDETGFEACGVLASDGDRFGVVIGTNHSHVACVNFASKIPAGFQPTVETIHSHGGEKTFAASSTDVLLLGKDAFGSRSRTSLRVTGQNLRMFSKTDYQGGAGYLATPDGVIHQAGAKHVRVLGGD</sequence>
<name>A0ACC2ZSU4_9EURO</name>